<evidence type="ECO:0000313" key="3">
    <source>
        <dbReference type="Proteomes" id="UP000298325"/>
    </source>
</evidence>
<protein>
    <submittedName>
        <fullName evidence="2">Uncharacterized protein</fullName>
    </submittedName>
</protein>
<dbReference type="RefSeq" id="WP_135802008.1">
    <property type="nucleotide sequence ID" value="NZ_SRPF01000001.1"/>
</dbReference>
<dbReference type="AlphaFoldDB" id="A0A4Z1CJD4"/>
<keyword evidence="1" id="KW-0812">Transmembrane</keyword>
<comment type="caution">
    <text evidence="2">The sequence shown here is derived from an EMBL/GenBank/DDBJ whole genome shotgun (WGS) entry which is preliminary data.</text>
</comment>
<feature type="transmembrane region" description="Helical" evidence="1">
    <location>
        <begin position="6"/>
        <end position="29"/>
    </location>
</feature>
<dbReference type="Proteomes" id="UP000298325">
    <property type="component" value="Unassembled WGS sequence"/>
</dbReference>
<dbReference type="EMBL" id="SRPF01000001">
    <property type="protein sequence ID" value="TGN41622.1"/>
    <property type="molecule type" value="Genomic_DNA"/>
</dbReference>
<dbReference type="OrthoDB" id="6370543at2"/>
<evidence type="ECO:0000256" key="1">
    <source>
        <dbReference type="SAM" id="Phobius"/>
    </source>
</evidence>
<keyword evidence="1" id="KW-1133">Transmembrane helix</keyword>
<evidence type="ECO:0000313" key="2">
    <source>
        <dbReference type="EMBL" id="TGN41622.1"/>
    </source>
</evidence>
<gene>
    <name evidence="2" type="ORF">E5Q11_03580</name>
</gene>
<reference evidence="2 3" key="1">
    <citation type="submission" date="2019-04" db="EMBL/GenBank/DDBJ databases">
        <authorList>
            <person name="Park S."/>
            <person name="Yoon J.-H."/>
        </authorList>
    </citation>
    <scope>NUCLEOTIDE SEQUENCE [LARGE SCALE GENOMIC DNA]</scope>
    <source>
        <strain evidence="2 3">HJM-18</strain>
    </source>
</reference>
<keyword evidence="3" id="KW-1185">Reference proteome</keyword>
<organism evidence="2 3">
    <name type="scientific">Marinobacter confluentis</name>
    <dbReference type="NCBI Taxonomy" id="1697557"/>
    <lineage>
        <taxon>Bacteria</taxon>
        <taxon>Pseudomonadati</taxon>
        <taxon>Pseudomonadota</taxon>
        <taxon>Gammaproteobacteria</taxon>
        <taxon>Pseudomonadales</taxon>
        <taxon>Marinobacteraceae</taxon>
        <taxon>Marinobacter</taxon>
    </lineage>
</organism>
<keyword evidence="1" id="KW-0472">Membrane</keyword>
<proteinExistence type="predicted"/>
<name>A0A4Z1CJD4_9GAMM</name>
<accession>A0A4Z1CJD4</accession>
<sequence length="108" mass="11913">MTIEWMFAAVVAASAITVLLVLLGFWVFVIRPYLDARAKEIIAAAERIEPAVKRGVREGMEETLMELPETTLKESGRQVRRFGTGLFENGLSSLLGDAPNSSRKKSDS</sequence>